<evidence type="ECO:0000313" key="5">
    <source>
        <dbReference type="EMBL" id="OWY36392.1"/>
    </source>
</evidence>
<dbReference type="EC" id="2.7.7.65" evidence="1"/>
<feature type="transmembrane region" description="Helical" evidence="3">
    <location>
        <begin position="96"/>
        <end position="116"/>
    </location>
</feature>
<dbReference type="PROSITE" id="PS50887">
    <property type="entry name" value="GGDEF"/>
    <property type="match status" value="1"/>
</dbReference>
<dbReference type="GO" id="GO:0005886">
    <property type="term" value="C:plasma membrane"/>
    <property type="evidence" value="ECO:0007669"/>
    <property type="project" value="TreeGrafter"/>
</dbReference>
<dbReference type="GO" id="GO:0043709">
    <property type="term" value="P:cell adhesion involved in single-species biofilm formation"/>
    <property type="evidence" value="ECO:0007669"/>
    <property type="project" value="TreeGrafter"/>
</dbReference>
<sequence>MNPFTASIALAIVQFCSGVIMTGLFISTPSERFTRLWALSGVFSALGICITVAVYSGLEGNLRLLGLLLGNTLVFSSGIVAWCGLRSFYQRQSRDWPCMIIIGYAVSFTGLLVGEADFTQRAFLAVGGLQLVFCLVLLEFFKGMSGPLAKRYPRWTFGRCTGIGALLILSATLVSRFVISLSHPELFMPPEMSNLGVALIYLIPISGSLLLSVSLMMIYFERLLADKQRLATEDELTGTLNRRELVRCGEEVLARAVQGGRVLTLAFIDVDHFKHINDTHGHLVGDRVLADIGALLREQCCQGGMVGRYGGEEFCAVFPDWSEAQARQIAQHLLETVRNHDFGHGQRVTISVGLAVLQPGQSMSWDALVHEADLALYRAKSEGRNAFRMALAA</sequence>
<feature type="transmembrane region" description="Helical" evidence="3">
    <location>
        <begin position="6"/>
        <end position="26"/>
    </location>
</feature>
<reference evidence="5 6" key="1">
    <citation type="journal article" date="2010" name="Int. J. Syst. Evol. Microbiol.">
        <title>Reclassification of Herbaspirillum putei as a later heterotypic synonym of Herbaspirillum huttiense, with the description of H. huttiense subsp. huttiense subsp. nov. and H. huttiense subsp. putei subsp. nov., comb. nov., and description of Herbaspirillum aquaticum sp. nov.</title>
        <authorList>
            <person name="Dobritsa A.P."/>
            <person name="Reddy M.C."/>
            <person name="Samadpour M."/>
        </authorList>
    </citation>
    <scope>NUCLEOTIDE SEQUENCE [LARGE SCALE GENOMIC DNA]</scope>
    <source>
        <strain evidence="5 6">IEH 4430</strain>
    </source>
</reference>
<dbReference type="SMART" id="SM00267">
    <property type="entry name" value="GGDEF"/>
    <property type="match status" value="1"/>
</dbReference>
<keyword evidence="3" id="KW-1133">Transmembrane helix</keyword>
<dbReference type="InterPro" id="IPR029787">
    <property type="entry name" value="Nucleotide_cyclase"/>
</dbReference>
<comment type="caution">
    <text evidence="5">The sequence shown here is derived from an EMBL/GenBank/DDBJ whole genome shotgun (WGS) entry which is preliminary data.</text>
</comment>
<dbReference type="RefSeq" id="WP_088753925.1">
    <property type="nucleotide sequence ID" value="NZ_NJGV01000002.1"/>
</dbReference>
<keyword evidence="3" id="KW-0472">Membrane</keyword>
<keyword evidence="3" id="KW-0812">Transmembrane</keyword>
<dbReference type="AlphaFoldDB" id="A0A225SYU3"/>
<evidence type="ECO:0000256" key="2">
    <source>
        <dbReference type="ARBA" id="ARBA00034247"/>
    </source>
</evidence>
<feature type="transmembrane region" description="Helical" evidence="3">
    <location>
        <begin position="64"/>
        <end position="84"/>
    </location>
</feature>
<evidence type="ECO:0000313" key="6">
    <source>
        <dbReference type="Proteomes" id="UP000214747"/>
    </source>
</evidence>
<feature type="transmembrane region" description="Helical" evidence="3">
    <location>
        <begin position="122"/>
        <end position="141"/>
    </location>
</feature>
<dbReference type="Proteomes" id="UP000214747">
    <property type="component" value="Unassembled WGS sequence"/>
</dbReference>
<dbReference type="Gene3D" id="3.30.70.270">
    <property type="match status" value="1"/>
</dbReference>
<dbReference type="InterPro" id="IPR050469">
    <property type="entry name" value="Diguanylate_Cyclase"/>
</dbReference>
<dbReference type="SUPFAM" id="SSF55073">
    <property type="entry name" value="Nucleotide cyclase"/>
    <property type="match status" value="1"/>
</dbReference>
<protein>
    <recommendedName>
        <fullName evidence="1">diguanylate cyclase</fullName>
        <ecNumber evidence="1">2.7.7.65</ecNumber>
    </recommendedName>
</protein>
<feature type="transmembrane region" description="Helical" evidence="3">
    <location>
        <begin position="38"/>
        <end position="58"/>
    </location>
</feature>
<evidence type="ECO:0000256" key="1">
    <source>
        <dbReference type="ARBA" id="ARBA00012528"/>
    </source>
</evidence>
<evidence type="ECO:0000259" key="4">
    <source>
        <dbReference type="PROSITE" id="PS50887"/>
    </source>
</evidence>
<organism evidence="5 6">
    <name type="scientific">Herbaspirillum aquaticum</name>
    <dbReference type="NCBI Taxonomy" id="568783"/>
    <lineage>
        <taxon>Bacteria</taxon>
        <taxon>Pseudomonadati</taxon>
        <taxon>Pseudomonadota</taxon>
        <taxon>Betaproteobacteria</taxon>
        <taxon>Burkholderiales</taxon>
        <taxon>Oxalobacteraceae</taxon>
        <taxon>Herbaspirillum</taxon>
    </lineage>
</organism>
<evidence type="ECO:0000256" key="3">
    <source>
        <dbReference type="SAM" id="Phobius"/>
    </source>
</evidence>
<dbReference type="InterPro" id="IPR043128">
    <property type="entry name" value="Rev_trsase/Diguanyl_cyclase"/>
</dbReference>
<proteinExistence type="predicted"/>
<dbReference type="PANTHER" id="PTHR45138:SF9">
    <property type="entry name" value="DIGUANYLATE CYCLASE DGCM-RELATED"/>
    <property type="match status" value="1"/>
</dbReference>
<dbReference type="PANTHER" id="PTHR45138">
    <property type="entry name" value="REGULATORY COMPONENTS OF SENSORY TRANSDUCTION SYSTEM"/>
    <property type="match status" value="1"/>
</dbReference>
<dbReference type="CDD" id="cd01949">
    <property type="entry name" value="GGDEF"/>
    <property type="match status" value="1"/>
</dbReference>
<name>A0A225SYU3_9BURK</name>
<dbReference type="Pfam" id="PF00990">
    <property type="entry name" value="GGDEF"/>
    <property type="match status" value="1"/>
</dbReference>
<comment type="catalytic activity">
    <reaction evidence="2">
        <text>2 GTP = 3',3'-c-di-GMP + 2 diphosphate</text>
        <dbReference type="Rhea" id="RHEA:24898"/>
        <dbReference type="ChEBI" id="CHEBI:33019"/>
        <dbReference type="ChEBI" id="CHEBI:37565"/>
        <dbReference type="ChEBI" id="CHEBI:58805"/>
        <dbReference type="EC" id="2.7.7.65"/>
    </reaction>
</comment>
<feature type="transmembrane region" description="Helical" evidence="3">
    <location>
        <begin position="199"/>
        <end position="220"/>
    </location>
</feature>
<dbReference type="EMBL" id="NJGV01000002">
    <property type="protein sequence ID" value="OWY36392.1"/>
    <property type="molecule type" value="Genomic_DNA"/>
</dbReference>
<gene>
    <name evidence="5" type="ORF">CEJ45_04080</name>
</gene>
<dbReference type="GO" id="GO:0052621">
    <property type="term" value="F:diguanylate cyclase activity"/>
    <property type="evidence" value="ECO:0007669"/>
    <property type="project" value="UniProtKB-EC"/>
</dbReference>
<dbReference type="InterPro" id="IPR000160">
    <property type="entry name" value="GGDEF_dom"/>
</dbReference>
<dbReference type="FunFam" id="3.30.70.270:FF:000001">
    <property type="entry name" value="Diguanylate cyclase domain protein"/>
    <property type="match status" value="1"/>
</dbReference>
<dbReference type="GO" id="GO:1902201">
    <property type="term" value="P:negative regulation of bacterial-type flagellum-dependent cell motility"/>
    <property type="evidence" value="ECO:0007669"/>
    <property type="project" value="TreeGrafter"/>
</dbReference>
<accession>A0A225SYU3</accession>
<feature type="transmembrane region" description="Helical" evidence="3">
    <location>
        <begin position="162"/>
        <end position="179"/>
    </location>
</feature>
<feature type="domain" description="GGDEF" evidence="4">
    <location>
        <begin position="261"/>
        <end position="392"/>
    </location>
</feature>
<dbReference type="NCBIfam" id="TIGR00254">
    <property type="entry name" value="GGDEF"/>
    <property type="match status" value="1"/>
</dbReference>
<keyword evidence="6" id="KW-1185">Reference proteome</keyword>